<reference evidence="3" key="1">
    <citation type="journal article" date="2019" name="Int. J. Syst. Evol. Microbiol.">
        <title>The Global Catalogue of Microorganisms (GCM) 10K type strain sequencing project: providing services to taxonomists for standard genome sequencing and annotation.</title>
        <authorList>
            <consortium name="The Broad Institute Genomics Platform"/>
            <consortium name="The Broad Institute Genome Sequencing Center for Infectious Disease"/>
            <person name="Wu L."/>
            <person name="Ma J."/>
        </authorList>
    </citation>
    <scope>NUCLEOTIDE SEQUENCE [LARGE SCALE GENOMIC DNA]</scope>
    <source>
        <strain evidence="3">JCM 12125</strain>
    </source>
</reference>
<name>A0ABW0FP35_9CAUL</name>
<proteinExistence type="predicted"/>
<accession>A0ABW0FP35</accession>
<evidence type="ECO:0000313" key="3">
    <source>
        <dbReference type="Proteomes" id="UP001596152"/>
    </source>
</evidence>
<feature type="region of interest" description="Disordered" evidence="1">
    <location>
        <begin position="1"/>
        <end position="20"/>
    </location>
</feature>
<keyword evidence="3" id="KW-1185">Reference proteome</keyword>
<organism evidence="2 3">
    <name type="scientific">Brevundimonas staleyi</name>
    <dbReference type="NCBI Taxonomy" id="74326"/>
    <lineage>
        <taxon>Bacteria</taxon>
        <taxon>Pseudomonadati</taxon>
        <taxon>Pseudomonadota</taxon>
        <taxon>Alphaproteobacteria</taxon>
        <taxon>Caulobacterales</taxon>
        <taxon>Caulobacteraceae</taxon>
        <taxon>Brevundimonas</taxon>
    </lineage>
</organism>
<dbReference type="EMBL" id="JBHSLF010000009">
    <property type="protein sequence ID" value="MFC5343117.1"/>
    <property type="molecule type" value="Genomic_DNA"/>
</dbReference>
<sequence length="278" mass="30308">MGRPLSQATTDFVGRVSAPTTGRGAATWRRRFCVGVGGLRREAATHIVDRISAVASDLGLQLGRPGCQPRAFVLFAEDADLATQTLVRTKGRRFRIGLPDSDLGDQALADFLVSDQPVRWWQNTVTVNAETGIINRHLPGQLPVGTPEVIRSPTDLGMLGNIVTPSRLRNEVRDDLTQVIIIVDVDQILGIDATQLADYLAMIALAQINPEVDPGPYDSILSLFARPESAPSGLTDWDRAFLRGLYGAEQVSPNARTRLSAVADGMAHNVRRQQREPR</sequence>
<dbReference type="Proteomes" id="UP001596152">
    <property type="component" value="Unassembled WGS sequence"/>
</dbReference>
<evidence type="ECO:0000313" key="2">
    <source>
        <dbReference type="EMBL" id="MFC5343117.1"/>
    </source>
</evidence>
<protein>
    <submittedName>
        <fullName evidence="2">Uncharacterized protein</fullName>
    </submittedName>
</protein>
<comment type="caution">
    <text evidence="2">The sequence shown here is derived from an EMBL/GenBank/DDBJ whole genome shotgun (WGS) entry which is preliminary data.</text>
</comment>
<feature type="compositionally biased region" description="Polar residues" evidence="1">
    <location>
        <begin position="1"/>
        <end position="10"/>
    </location>
</feature>
<evidence type="ECO:0000256" key="1">
    <source>
        <dbReference type="SAM" id="MobiDB-lite"/>
    </source>
</evidence>
<gene>
    <name evidence="2" type="ORF">ACFPIE_04275</name>
</gene>